<gene>
    <name evidence="1" type="ORF">B0H16DRAFT_1878887</name>
</gene>
<name>A0AAD7K4U8_9AGAR</name>
<proteinExistence type="predicted"/>
<sequence>MGLDVLFRDGGLYLAHFCVHSGHNFGQAAAGLRTMIWLHASPAHGVVSPLMLKHSLTTYLNMLPLSYIFPSLYAFPEAGVDTDRILFIPSPSCCNTRTLGLFQSCLVKPSSDLATYVIPVFICAGLHTPNVSEDAPRPRISNCAPKTSMCNINPIQEKWTQPKFRFSRLQNCRFFKNTMSLSFGLTLWLVQGYSFKILKSATMGSQGVARNPTLHTLLSSQRPWRGASLSFKSTREHCNCFKSKLHNSVKKRKILAKPHNVNSCFHWQQTNGSGRMSDGPVTNCLMQHRQKKRRKRALETEIFNVSASQSPIGKRAQGATILLTFDNSYIIPDFRRPPRPRRRLTGKYNTVLAQNIAPSVSSDAGPAGLRRNRYKLAFTSGSAFLTQTDPALTAAFAFGTMRLSPWAQMDRISLAVAAAKPTFATPIY</sequence>
<dbReference type="Proteomes" id="UP001215598">
    <property type="component" value="Unassembled WGS sequence"/>
</dbReference>
<evidence type="ECO:0000313" key="1">
    <source>
        <dbReference type="EMBL" id="KAJ7778188.1"/>
    </source>
</evidence>
<dbReference type="EMBL" id="JARKIB010000007">
    <property type="protein sequence ID" value="KAJ7778188.1"/>
    <property type="molecule type" value="Genomic_DNA"/>
</dbReference>
<evidence type="ECO:0000313" key="2">
    <source>
        <dbReference type="Proteomes" id="UP001215598"/>
    </source>
</evidence>
<dbReference type="AlphaFoldDB" id="A0AAD7K4U8"/>
<accession>A0AAD7K4U8</accession>
<protein>
    <submittedName>
        <fullName evidence="1">Uncharacterized protein</fullName>
    </submittedName>
</protein>
<keyword evidence="2" id="KW-1185">Reference proteome</keyword>
<organism evidence="1 2">
    <name type="scientific">Mycena metata</name>
    <dbReference type="NCBI Taxonomy" id="1033252"/>
    <lineage>
        <taxon>Eukaryota</taxon>
        <taxon>Fungi</taxon>
        <taxon>Dikarya</taxon>
        <taxon>Basidiomycota</taxon>
        <taxon>Agaricomycotina</taxon>
        <taxon>Agaricomycetes</taxon>
        <taxon>Agaricomycetidae</taxon>
        <taxon>Agaricales</taxon>
        <taxon>Marasmiineae</taxon>
        <taxon>Mycenaceae</taxon>
        <taxon>Mycena</taxon>
    </lineage>
</organism>
<reference evidence="1" key="1">
    <citation type="submission" date="2023-03" db="EMBL/GenBank/DDBJ databases">
        <title>Massive genome expansion in bonnet fungi (Mycena s.s.) driven by repeated elements and novel gene families across ecological guilds.</title>
        <authorList>
            <consortium name="Lawrence Berkeley National Laboratory"/>
            <person name="Harder C.B."/>
            <person name="Miyauchi S."/>
            <person name="Viragh M."/>
            <person name="Kuo A."/>
            <person name="Thoen E."/>
            <person name="Andreopoulos B."/>
            <person name="Lu D."/>
            <person name="Skrede I."/>
            <person name="Drula E."/>
            <person name="Henrissat B."/>
            <person name="Morin E."/>
            <person name="Kohler A."/>
            <person name="Barry K."/>
            <person name="LaButti K."/>
            <person name="Morin E."/>
            <person name="Salamov A."/>
            <person name="Lipzen A."/>
            <person name="Mereny Z."/>
            <person name="Hegedus B."/>
            <person name="Baldrian P."/>
            <person name="Stursova M."/>
            <person name="Weitz H."/>
            <person name="Taylor A."/>
            <person name="Grigoriev I.V."/>
            <person name="Nagy L.G."/>
            <person name="Martin F."/>
            <person name="Kauserud H."/>
        </authorList>
    </citation>
    <scope>NUCLEOTIDE SEQUENCE</scope>
    <source>
        <strain evidence="1">CBHHK182m</strain>
    </source>
</reference>
<comment type="caution">
    <text evidence="1">The sequence shown here is derived from an EMBL/GenBank/DDBJ whole genome shotgun (WGS) entry which is preliminary data.</text>
</comment>